<sequence length="730" mass="77408">MQSETTITISVDASQCYAAMKNVADRTEKETDRARAAFDKTNKKMEQLQKRTQALGRMTVSPTRLVDRVSSPLRNIESKLSRLSTVKKIPIEAVDKTTSIVQRITGALTSPLALLGGGAGAAASVVFPLNLAGEMARSRNAVINYSSSIEEGKKNFEDLVNYAIKSPVYEVPFATQMGGRLLTLTKDINFTKRALESFGNSMLYTGATTDGLKLAFRGFTQIATKGKLQVEELYQVTENLGVPLQWITEELGITGDELSDLGRLGISAKDAMEGILRTLEKRYPKANYNNDLLALASNTKETARVVVWQFGEGMAQPVIRILQDLTGTLDPTGDKFVAFSERVKNAGKQVGEFFERSYNWIKELFSDEKFQGMSPGDKFVYIIDRGLDDVIAYINGDGGEKVGSIFTKLGEIAARAWWTGLTGMASGSAQALMHGNIMGAIGLAAGASLLGGGMLVRGAWGAGKGLVNAGKWAAGRMGLTGAAEAGTAAAEEAATATRGADLLPRLGILGRMAGKVVIPLGVGLDVLSVARARPEEQAKKIGGLTGRWTGMFAGAKLGAMGGAAVGSAIPGVGTAIGGGVGGFLGGIAGFSGGGAIGEKIGANLKRMKTVVATKFSEIKNSAITAVQQMGINITDWFSQLPERAGYAVGYIVGWFSGLPGRISIFVQQLPGIITTWFSQAWSSATQWASQTVADIGVWWSSLPDRVSEWWSGVTSAVDTWAHSSYTSVVN</sequence>
<reference evidence="2" key="1">
    <citation type="submission" date="2022-02" db="EMBL/GenBank/DDBJ databases">
        <authorList>
            <person name="Leng L."/>
        </authorList>
    </citation>
    <scope>NUCLEOTIDE SEQUENCE</scope>
    <source>
        <strain evidence="2">JI</strain>
    </source>
</reference>
<dbReference type="Proteomes" id="UP001154312">
    <property type="component" value="Unassembled WGS sequence"/>
</dbReference>
<evidence type="ECO:0000313" key="2">
    <source>
        <dbReference type="EMBL" id="MDF9408273.1"/>
    </source>
</evidence>
<evidence type="ECO:0000259" key="1">
    <source>
        <dbReference type="Pfam" id="PF20155"/>
    </source>
</evidence>
<comment type="caution">
    <text evidence="2">The sequence shown here is derived from an EMBL/GenBank/DDBJ whole genome shotgun (WGS) entry which is preliminary data.</text>
</comment>
<feature type="domain" description="Tape measure protein N-terminal" evidence="1">
    <location>
        <begin position="130"/>
        <end position="279"/>
    </location>
</feature>
<accession>A0A9X4H5N3</accession>
<dbReference type="NCBIfam" id="TIGR02675">
    <property type="entry name" value="tape_meas_nterm"/>
    <property type="match status" value="1"/>
</dbReference>
<dbReference type="AlphaFoldDB" id="A0A9X4H5N3"/>
<keyword evidence="3" id="KW-1185">Reference proteome</keyword>
<evidence type="ECO:0000313" key="3">
    <source>
        <dbReference type="Proteomes" id="UP001154312"/>
    </source>
</evidence>
<gene>
    <name evidence="2" type="ORF">L7E55_07855</name>
</gene>
<dbReference type="EMBL" id="JAKOAV010000012">
    <property type="protein sequence ID" value="MDF9408273.1"/>
    <property type="molecule type" value="Genomic_DNA"/>
</dbReference>
<proteinExistence type="predicted"/>
<protein>
    <submittedName>
        <fullName evidence="2">Tape measure protein</fullName>
    </submittedName>
</protein>
<name>A0A9X4H5N3_9FIRM</name>
<dbReference type="InterPro" id="IPR013491">
    <property type="entry name" value="Tape_meas_N"/>
</dbReference>
<organism evidence="2 3">
    <name type="scientific">Pelotomaculum isophthalicicum JI</name>
    <dbReference type="NCBI Taxonomy" id="947010"/>
    <lineage>
        <taxon>Bacteria</taxon>
        <taxon>Bacillati</taxon>
        <taxon>Bacillota</taxon>
        <taxon>Clostridia</taxon>
        <taxon>Eubacteriales</taxon>
        <taxon>Desulfotomaculaceae</taxon>
        <taxon>Pelotomaculum</taxon>
    </lineage>
</organism>
<dbReference type="Pfam" id="PF20155">
    <property type="entry name" value="TMP_3"/>
    <property type="match status" value="1"/>
</dbReference>
<dbReference type="RefSeq" id="WP_277443580.1">
    <property type="nucleotide sequence ID" value="NZ_JAKOAV010000012.1"/>
</dbReference>